<feature type="compositionally biased region" description="Basic and acidic residues" evidence="2">
    <location>
        <begin position="66"/>
        <end position="84"/>
    </location>
</feature>
<feature type="region of interest" description="Disordered" evidence="2">
    <location>
        <begin position="1"/>
        <end position="365"/>
    </location>
</feature>
<feature type="compositionally biased region" description="Pro residues" evidence="2">
    <location>
        <begin position="242"/>
        <end position="251"/>
    </location>
</feature>
<sequence length="464" mass="50290">MPFCCFRPSAHEAGDVSPIDEIPDMSQLTTGRPDPPRPESRTSIPMLRRERRKNSDAAANALRQQKSSDRLNKQARPYGHDVRWDPNTGEPTTSNKGRPSQVDPREFTQGIENRNTSVSPRHVKQAQQTLSAFGDRVRRMRGPSSETPQPQPQPEPAPAPRPEWRGASGRASLATPLQDSLKVAPLKIPPKSDKRTGPGPSSAAGSKTVSSPPPSRFSVTTYNTSNPTEFSYRASTDDEDAPPLPPPPPISTSPLRPSSAASGNSIMERGRPIVAGYEKNPRLSPSHPLRINLGTSSHSATPEPPNNSISSRPPPSIATTNKSYGTLTIRPVSRGGGGGGGDNDTLAGGGGEKDLPPAPPETAGGDRVARLNARLQALGNRRINLHTAIRQMTELMPTDSVLASDAVARKREAEKHKIEALRRELADVERESYDLGLALHRAYKRLDRDAEYEPTTLWVRRVTG</sequence>
<organism evidence="3 4">
    <name type="scientific">Eutypa lata (strain UCR-EL1)</name>
    <name type="common">Grapevine dieback disease fungus</name>
    <name type="synonym">Eutypa armeniacae</name>
    <dbReference type="NCBI Taxonomy" id="1287681"/>
    <lineage>
        <taxon>Eukaryota</taxon>
        <taxon>Fungi</taxon>
        <taxon>Dikarya</taxon>
        <taxon>Ascomycota</taxon>
        <taxon>Pezizomycotina</taxon>
        <taxon>Sordariomycetes</taxon>
        <taxon>Xylariomycetidae</taxon>
        <taxon>Xylariales</taxon>
        <taxon>Diatrypaceae</taxon>
        <taxon>Eutypa</taxon>
    </lineage>
</organism>
<dbReference type="OrthoDB" id="4507572at2759"/>
<keyword evidence="1" id="KW-0175">Coiled coil</keyword>
<dbReference type="OMA" id="NNLWVKR"/>
<name>M7SW76_EUTLA</name>
<dbReference type="eggNOG" id="ENOG502SU6X">
    <property type="taxonomic scope" value="Eukaryota"/>
</dbReference>
<evidence type="ECO:0000256" key="1">
    <source>
        <dbReference type="SAM" id="Coils"/>
    </source>
</evidence>
<dbReference type="HOGENOM" id="CLU_018148_1_1_1"/>
<feature type="compositionally biased region" description="Polar residues" evidence="2">
    <location>
        <begin position="89"/>
        <end position="98"/>
    </location>
</feature>
<feature type="compositionally biased region" description="Polar residues" evidence="2">
    <location>
        <begin position="217"/>
        <end position="229"/>
    </location>
</feature>
<gene>
    <name evidence="3" type="ORF">UCREL1_11244</name>
</gene>
<proteinExistence type="predicted"/>
<accession>M7SW76</accession>
<feature type="compositionally biased region" description="Gly residues" evidence="2">
    <location>
        <begin position="334"/>
        <end position="350"/>
    </location>
</feature>
<evidence type="ECO:0000256" key="2">
    <source>
        <dbReference type="SAM" id="MobiDB-lite"/>
    </source>
</evidence>
<feature type="coiled-coil region" evidence="1">
    <location>
        <begin position="404"/>
        <end position="431"/>
    </location>
</feature>
<feature type="compositionally biased region" description="Polar residues" evidence="2">
    <location>
        <begin position="110"/>
        <end position="131"/>
    </location>
</feature>
<evidence type="ECO:0000313" key="4">
    <source>
        <dbReference type="Proteomes" id="UP000012174"/>
    </source>
</evidence>
<protein>
    <submittedName>
        <fullName evidence="3">Uncharacterized protein</fullName>
    </submittedName>
</protein>
<feature type="compositionally biased region" description="Pro residues" evidence="2">
    <location>
        <begin position="149"/>
        <end position="161"/>
    </location>
</feature>
<dbReference type="AlphaFoldDB" id="M7SW76"/>
<dbReference type="EMBL" id="KB707540">
    <property type="protein sequence ID" value="EMR61831.1"/>
    <property type="molecule type" value="Genomic_DNA"/>
</dbReference>
<evidence type="ECO:0000313" key="3">
    <source>
        <dbReference type="EMBL" id="EMR61831.1"/>
    </source>
</evidence>
<dbReference type="PANTHER" id="PTHR42023:SF1">
    <property type="entry name" value="BHLH DOMAIN-CONTAINING PROTEIN"/>
    <property type="match status" value="1"/>
</dbReference>
<dbReference type="PANTHER" id="PTHR42023">
    <property type="entry name" value="BHLH DOMAIN-CONTAINING PROTEIN"/>
    <property type="match status" value="1"/>
</dbReference>
<dbReference type="Proteomes" id="UP000012174">
    <property type="component" value="Unassembled WGS sequence"/>
</dbReference>
<reference evidence="4" key="1">
    <citation type="journal article" date="2013" name="Genome Announc.">
        <title>Draft genome sequence of the grapevine dieback fungus Eutypa lata UCR-EL1.</title>
        <authorList>
            <person name="Blanco-Ulate B."/>
            <person name="Rolshausen P.E."/>
            <person name="Cantu D."/>
        </authorList>
    </citation>
    <scope>NUCLEOTIDE SEQUENCE [LARGE SCALE GENOMIC DNA]</scope>
    <source>
        <strain evidence="4">UCR-EL1</strain>
    </source>
</reference>
<dbReference type="KEGG" id="ela:UCREL1_11244"/>
<keyword evidence="4" id="KW-1185">Reference proteome</keyword>